<dbReference type="Proteomes" id="UP000564644">
    <property type="component" value="Unassembled WGS sequence"/>
</dbReference>
<dbReference type="RefSeq" id="WP_185131576.1">
    <property type="nucleotide sequence ID" value="NZ_JACJVO010000031.1"/>
</dbReference>
<comment type="caution">
    <text evidence="1">The sequence shown here is derived from an EMBL/GenBank/DDBJ whole genome shotgun (WGS) entry which is preliminary data.</text>
</comment>
<evidence type="ECO:0000313" key="1">
    <source>
        <dbReference type="EMBL" id="MBB6733925.1"/>
    </source>
</evidence>
<evidence type="ECO:0000313" key="2">
    <source>
        <dbReference type="Proteomes" id="UP000564644"/>
    </source>
</evidence>
<sequence length="45" mass="4917">MKYQEVVDLIGGEGEVVSETGKKGSDDYTIGVMYKAFALIISRCD</sequence>
<proteinExistence type="predicted"/>
<gene>
    <name evidence="1" type="ORF">H7C18_23655</name>
</gene>
<keyword evidence="2" id="KW-1185">Reference proteome</keyword>
<dbReference type="EMBL" id="JACJVO010000031">
    <property type="protein sequence ID" value="MBB6733925.1"/>
    <property type="molecule type" value="Genomic_DNA"/>
</dbReference>
<dbReference type="AlphaFoldDB" id="A0A7X0SPS6"/>
<name>A0A7X0SPS6_9BACL</name>
<accession>A0A7X0SPS6</accession>
<organism evidence="1 2">
    <name type="scientific">Cohnella zeiphila</name>
    <dbReference type="NCBI Taxonomy" id="2761120"/>
    <lineage>
        <taxon>Bacteria</taxon>
        <taxon>Bacillati</taxon>
        <taxon>Bacillota</taxon>
        <taxon>Bacilli</taxon>
        <taxon>Bacillales</taxon>
        <taxon>Paenibacillaceae</taxon>
        <taxon>Cohnella</taxon>
    </lineage>
</organism>
<protein>
    <submittedName>
        <fullName evidence="1">Uncharacterized protein</fullName>
    </submittedName>
</protein>
<reference evidence="1 2" key="1">
    <citation type="submission" date="2020-08" db="EMBL/GenBank/DDBJ databases">
        <title>Cohnella phylogeny.</title>
        <authorList>
            <person name="Dunlap C."/>
        </authorList>
    </citation>
    <scope>NUCLEOTIDE SEQUENCE [LARGE SCALE GENOMIC DNA]</scope>
    <source>
        <strain evidence="1 2">CBP 2801</strain>
    </source>
</reference>